<keyword evidence="2" id="KW-1185">Reference proteome</keyword>
<proteinExistence type="predicted"/>
<dbReference type="Proteomes" id="UP001202328">
    <property type="component" value="Unassembled WGS sequence"/>
</dbReference>
<dbReference type="Pfam" id="PF02620">
    <property type="entry name" value="YceD"/>
    <property type="match status" value="1"/>
</dbReference>
<gene>
    <name evidence="1" type="ORF">MKW98_014087</name>
</gene>
<evidence type="ECO:0000313" key="1">
    <source>
        <dbReference type="EMBL" id="KAI3909670.1"/>
    </source>
</evidence>
<dbReference type="EMBL" id="JAJJMB010010315">
    <property type="protein sequence ID" value="KAI3909670.1"/>
    <property type="molecule type" value="Genomic_DNA"/>
</dbReference>
<accession>A0AAD4XG25</accession>
<dbReference type="PANTHER" id="PTHR34374:SF1">
    <property type="entry name" value="LARGE RIBOSOMAL RNA SUBUNIT ACCUMULATION PROTEIN YCED HOMOLOG 1, CHLOROPLASTIC"/>
    <property type="match status" value="1"/>
</dbReference>
<evidence type="ECO:0008006" key="3">
    <source>
        <dbReference type="Google" id="ProtNLM"/>
    </source>
</evidence>
<dbReference type="AlphaFoldDB" id="A0AAD4XG25"/>
<comment type="caution">
    <text evidence="1">The sequence shown here is derived from an EMBL/GenBank/DDBJ whole genome shotgun (WGS) entry which is preliminary data.</text>
</comment>
<name>A0AAD4XG25_9MAGN</name>
<reference evidence="1" key="1">
    <citation type="submission" date="2022-04" db="EMBL/GenBank/DDBJ databases">
        <title>A functionally conserved STORR gene fusion in Papaver species that diverged 16.8 million years ago.</title>
        <authorList>
            <person name="Catania T."/>
        </authorList>
    </citation>
    <scope>NUCLEOTIDE SEQUENCE</scope>
    <source>
        <strain evidence="1">S-188037</strain>
    </source>
</reference>
<dbReference type="PANTHER" id="PTHR34374">
    <property type="entry name" value="LARGE RIBOSOMAL RNA SUBUNIT ACCUMULATION PROTEIN YCED HOMOLOG 1, CHLOROPLASTIC"/>
    <property type="match status" value="1"/>
</dbReference>
<dbReference type="InterPro" id="IPR003772">
    <property type="entry name" value="YceD"/>
</dbReference>
<evidence type="ECO:0000313" key="2">
    <source>
        <dbReference type="Proteomes" id="UP001202328"/>
    </source>
</evidence>
<protein>
    <recommendedName>
        <fullName evidence="3">Large ribosomal RNA subunit accumulation protein YCED homolog 1, chloroplastic</fullName>
    </recommendedName>
</protein>
<organism evidence="1 2">
    <name type="scientific">Papaver atlanticum</name>
    <dbReference type="NCBI Taxonomy" id="357466"/>
    <lineage>
        <taxon>Eukaryota</taxon>
        <taxon>Viridiplantae</taxon>
        <taxon>Streptophyta</taxon>
        <taxon>Embryophyta</taxon>
        <taxon>Tracheophyta</taxon>
        <taxon>Spermatophyta</taxon>
        <taxon>Magnoliopsida</taxon>
        <taxon>Ranunculales</taxon>
        <taxon>Papaveraceae</taxon>
        <taxon>Papaveroideae</taxon>
        <taxon>Papaver</taxon>
    </lineage>
</organism>
<sequence length="325" mass="36512">MALIFPPNSTVYSSSSHTKFYIYSSQKSNPDFNFSFNLLKTKNIPSLTSKSKINNSPIQTPQKPLNFFSCRDGMNSSNVEEERIDMDYDYDSENLESPWEGAVIYKRNPSISHLEYCTTLERLGFGEVSSDVSKSMASKMGLRVTKSVKEFPFGTPVQISIDVTRKKHRLRLDGVIKTVLGLSCNRCGGPAAEGVFSNFTILLDEEPVEEPDVIDMGVIFGEERSSKTSSSLNEGEADDYEDSLIDLDDRLYFPPEDREIDISKNIRDLVHIEITINAICDTNCKGICLKCGTNLNLGSCNCNRKEEKKVNYGPLGDLRKQMQQK</sequence>